<proteinExistence type="inferred from homology"/>
<comment type="pathway">
    <text evidence="2">Sphingolipid metabolism.</text>
</comment>
<reference evidence="23" key="1">
    <citation type="submission" date="2021-01" db="UniProtKB">
        <authorList>
            <consortium name="EnsemblMetazoa"/>
        </authorList>
    </citation>
    <scope>IDENTIFICATION</scope>
</reference>
<dbReference type="GO" id="GO:0005789">
    <property type="term" value="C:endoplasmic reticulum membrane"/>
    <property type="evidence" value="ECO:0007669"/>
    <property type="project" value="UniProtKB-SubCell"/>
</dbReference>
<organism evidence="23 24">
    <name type="scientific">Clytia hemisphaerica</name>
    <dbReference type="NCBI Taxonomy" id="252671"/>
    <lineage>
        <taxon>Eukaryota</taxon>
        <taxon>Metazoa</taxon>
        <taxon>Cnidaria</taxon>
        <taxon>Hydrozoa</taxon>
        <taxon>Hydroidolina</taxon>
        <taxon>Leptothecata</taxon>
        <taxon>Obeliida</taxon>
        <taxon>Clytiidae</taxon>
        <taxon>Clytia</taxon>
    </lineage>
</organism>
<dbReference type="RefSeq" id="XP_066920609.1">
    <property type="nucleotide sequence ID" value="XM_067064508.1"/>
</dbReference>
<feature type="binding site" evidence="19">
    <location>
        <position position="354"/>
    </location>
    <ligand>
        <name>Zn(2+)</name>
        <dbReference type="ChEBI" id="CHEBI:29105"/>
        <label>1</label>
    </ligand>
</feature>
<feature type="binding site" evidence="19">
    <location>
        <position position="279"/>
    </location>
    <ligand>
        <name>Zn(2+)</name>
        <dbReference type="ChEBI" id="CHEBI:29105"/>
        <label>1</label>
    </ligand>
</feature>
<dbReference type="Pfam" id="PF04116">
    <property type="entry name" value="FA_hydroxylase"/>
    <property type="match status" value="1"/>
</dbReference>
<evidence type="ECO:0000256" key="1">
    <source>
        <dbReference type="ARBA" id="ARBA00004477"/>
    </source>
</evidence>
<evidence type="ECO:0000256" key="18">
    <source>
        <dbReference type="PIRNR" id="PIRNR005149"/>
    </source>
</evidence>
<evidence type="ECO:0000256" key="15">
    <source>
        <dbReference type="ARBA" id="ARBA00023098"/>
    </source>
</evidence>
<keyword evidence="24" id="KW-1185">Reference proteome</keyword>
<feature type="transmembrane region" description="Helical" evidence="21">
    <location>
        <begin position="288"/>
        <end position="306"/>
    </location>
</feature>
<keyword evidence="17 18" id="KW-0275">Fatty acid biosynthesis</keyword>
<evidence type="ECO:0000256" key="14">
    <source>
        <dbReference type="ARBA" id="ARBA00023004"/>
    </source>
</evidence>
<dbReference type="FunFam" id="3.10.120.10:FF:000007">
    <property type="entry name" value="Sulfite oxidase, mitochondrial"/>
    <property type="match status" value="1"/>
</dbReference>
<feature type="binding site" description="axial binding residue" evidence="20">
    <location>
        <position position="101"/>
    </location>
    <ligand>
        <name>heme</name>
        <dbReference type="ChEBI" id="CHEBI:30413"/>
    </ligand>
    <ligandPart>
        <name>Fe</name>
        <dbReference type="ChEBI" id="CHEBI:18248"/>
    </ligandPart>
</feature>
<evidence type="ECO:0000256" key="16">
    <source>
        <dbReference type="ARBA" id="ARBA00023136"/>
    </source>
</evidence>
<feature type="binding site" evidence="19">
    <location>
        <position position="357"/>
    </location>
    <ligand>
        <name>Zn(2+)</name>
        <dbReference type="ChEBI" id="CHEBI:29105"/>
        <label>1</label>
    </ligand>
</feature>
<feature type="transmembrane region" description="Helical" evidence="21">
    <location>
        <begin position="312"/>
        <end position="336"/>
    </location>
</feature>
<dbReference type="PIRSF" id="PIRSF005149">
    <property type="entry name" value="IPC-B_HD"/>
    <property type="match status" value="1"/>
</dbReference>
<dbReference type="GO" id="GO:0006633">
    <property type="term" value="P:fatty acid biosynthetic process"/>
    <property type="evidence" value="ECO:0007669"/>
    <property type="project" value="UniProtKB-KW"/>
</dbReference>
<dbReference type="AlphaFoldDB" id="A0A7M5U305"/>
<accession>A0A7M5U305</accession>
<comment type="similarity">
    <text evidence="4 18">Belongs to the sterol desaturase family. SCS7 subfamily.</text>
</comment>
<evidence type="ECO:0000256" key="21">
    <source>
        <dbReference type="SAM" id="Phobius"/>
    </source>
</evidence>
<dbReference type="InterPro" id="IPR036400">
    <property type="entry name" value="Cyt_B5-like_heme/steroid_sf"/>
</dbReference>
<feature type="binding site" evidence="19">
    <location>
        <position position="278"/>
    </location>
    <ligand>
        <name>Zn(2+)</name>
        <dbReference type="ChEBI" id="CHEBI:29105"/>
        <label>1</label>
    </ligand>
</feature>
<evidence type="ECO:0000256" key="12">
    <source>
        <dbReference type="ARBA" id="ARBA00022989"/>
    </source>
</evidence>
<comment type="cofactor">
    <cofactor evidence="20">
        <name>Fe cation</name>
        <dbReference type="ChEBI" id="CHEBI:24875"/>
    </cofactor>
</comment>
<feature type="binding site" evidence="19">
    <location>
        <position position="275"/>
    </location>
    <ligand>
        <name>Zn(2+)</name>
        <dbReference type="ChEBI" id="CHEBI:29105"/>
        <label>1</label>
    </ligand>
</feature>
<dbReference type="GO" id="GO:0020037">
    <property type="term" value="F:heme binding"/>
    <property type="evidence" value="ECO:0007669"/>
    <property type="project" value="InterPro"/>
</dbReference>
<comment type="function">
    <text evidence="18">Catalyzes stereospecific hydroxylation of free fatty acids at the C-2 position to produce (R)-2-hydroxy fatty acids, which are building blocks of sphingolipids and glycosphingolipids common in neural tissue and epidermis. Plays an essential role in the synthesis of galactosphingolipids of the myelin sheath. Responsible for the synthesis of sphingolipids and glycosphingolipids involved in the formation of epidermal lamellar bodies critical for skin permeability barrier. Participates in the synthesis of glycosphingolipids and a fraction of type II wax diesters in sebaceous gland, specifically regulating hair follicle homeostasis. Involved in the synthesis of sphingolipids of plasma membrane rafts, controlling lipid raft mobility and trafficking of raft-associated proteins.</text>
</comment>
<keyword evidence="12 21" id="KW-1133">Transmembrane helix</keyword>
<dbReference type="PROSITE" id="PS00191">
    <property type="entry name" value="CYTOCHROME_B5_1"/>
    <property type="match status" value="1"/>
</dbReference>
<feature type="transmembrane region" description="Helical" evidence="21">
    <location>
        <begin position="186"/>
        <end position="205"/>
    </location>
</feature>
<keyword evidence="10 18" id="KW-0276">Fatty acid metabolism</keyword>
<dbReference type="EnsemblMetazoa" id="CLYHEMT005575.1">
    <property type="protein sequence ID" value="CLYHEMP005575.1"/>
    <property type="gene ID" value="CLYHEMG005575"/>
</dbReference>
<keyword evidence="14 18" id="KW-0408">Iron</keyword>
<dbReference type="EC" id="1.-.-.-" evidence="18"/>
<dbReference type="PRINTS" id="PR00363">
    <property type="entry name" value="CYTOCHROMEB5"/>
</dbReference>
<keyword evidence="11 19" id="KW-0862">Zinc</keyword>
<feature type="domain" description="Cytochrome b5 heme-binding" evidence="22">
    <location>
        <begin position="39"/>
        <end position="118"/>
    </location>
</feature>
<dbReference type="Proteomes" id="UP000594262">
    <property type="component" value="Unplaced"/>
</dbReference>
<evidence type="ECO:0000256" key="3">
    <source>
        <dbReference type="ARBA" id="ARBA00005189"/>
    </source>
</evidence>
<dbReference type="PROSITE" id="PS50255">
    <property type="entry name" value="CYTOCHROME_B5_2"/>
    <property type="match status" value="1"/>
</dbReference>
<keyword evidence="15 18" id="KW-0443">Lipid metabolism</keyword>
<dbReference type="InterPro" id="IPR014430">
    <property type="entry name" value="Scs7"/>
</dbReference>
<evidence type="ECO:0000256" key="20">
    <source>
        <dbReference type="PIRSR" id="PIRSR005149-50"/>
    </source>
</evidence>
<dbReference type="PANTHER" id="PTHR12863:SF1">
    <property type="entry name" value="FATTY ACID 2-HYDROXYLASE"/>
    <property type="match status" value="1"/>
</dbReference>
<evidence type="ECO:0000256" key="6">
    <source>
        <dbReference type="ARBA" id="ARBA00022617"/>
    </source>
</evidence>
<dbReference type="InterPro" id="IPR001199">
    <property type="entry name" value="Cyt_B5-like_heme/steroid-bd"/>
</dbReference>
<keyword evidence="6 20" id="KW-0349">Heme</keyword>
<evidence type="ECO:0000256" key="2">
    <source>
        <dbReference type="ARBA" id="ARBA00004991"/>
    </source>
</evidence>
<evidence type="ECO:0000256" key="9">
    <source>
        <dbReference type="ARBA" id="ARBA00022824"/>
    </source>
</evidence>
<evidence type="ECO:0000256" key="19">
    <source>
        <dbReference type="PIRSR" id="PIRSR005149-1"/>
    </source>
</evidence>
<evidence type="ECO:0000256" key="8">
    <source>
        <dbReference type="ARBA" id="ARBA00022723"/>
    </source>
</evidence>
<evidence type="ECO:0000256" key="7">
    <source>
        <dbReference type="ARBA" id="ARBA00022692"/>
    </source>
</evidence>
<keyword evidence="13 18" id="KW-0560">Oxidoreductase</keyword>
<comment type="cofactor">
    <cofactor evidence="18 19">
        <name>Zn(2+)</name>
        <dbReference type="ChEBI" id="CHEBI:29105"/>
    </cofactor>
    <text evidence="18 19">Binds 2 Zn(2+) ions per subunit that likely form a catalytic dimetal center.</text>
</comment>
<evidence type="ECO:0000256" key="11">
    <source>
        <dbReference type="ARBA" id="ARBA00022833"/>
    </source>
</evidence>
<evidence type="ECO:0000256" key="13">
    <source>
        <dbReference type="ARBA" id="ARBA00023002"/>
    </source>
</evidence>
<dbReference type="PANTHER" id="PTHR12863">
    <property type="entry name" value="FATTY ACID HYDROXYLASE"/>
    <property type="match status" value="1"/>
</dbReference>
<feature type="transmembrane region" description="Helical" evidence="21">
    <location>
        <begin position="225"/>
        <end position="248"/>
    </location>
</feature>
<feature type="binding site" evidence="19">
    <location>
        <position position="358"/>
    </location>
    <ligand>
        <name>Zn(2+)</name>
        <dbReference type="ChEBI" id="CHEBI:29105"/>
        <label>1</label>
    </ligand>
</feature>
<evidence type="ECO:0000256" key="10">
    <source>
        <dbReference type="ARBA" id="ARBA00022832"/>
    </source>
</evidence>
<dbReference type="GeneID" id="136807890"/>
<feature type="binding site" description="axial binding residue" evidence="20">
    <location>
        <position position="74"/>
    </location>
    <ligand>
        <name>heme</name>
        <dbReference type="ChEBI" id="CHEBI:30413"/>
    </ligand>
    <ligandPart>
        <name>Fe</name>
        <dbReference type="ChEBI" id="CHEBI:18248"/>
    </ligandPart>
</feature>
<keyword evidence="9 18" id="KW-0256">Endoplasmic reticulum</keyword>
<keyword evidence="7 21" id="KW-0812">Transmembrane</keyword>
<protein>
    <recommendedName>
        <fullName evidence="18">Fatty acid 2-hydroxylase</fullName>
        <ecNumber evidence="18">1.-.-.-</ecNumber>
    </recommendedName>
</protein>
<dbReference type="InterPro" id="IPR006694">
    <property type="entry name" value="Fatty_acid_hydroxylase"/>
</dbReference>
<dbReference type="Pfam" id="PF00173">
    <property type="entry name" value="Cyt-b5"/>
    <property type="match status" value="1"/>
</dbReference>
<dbReference type="Gene3D" id="3.10.120.10">
    <property type="entry name" value="Cytochrome b5-like heme/steroid binding domain"/>
    <property type="match status" value="1"/>
</dbReference>
<name>A0A7M5U305_9CNID</name>
<sequence>MPPLENRSLSATQCGPENLDPVVEIRQRKEPTSLNGKHVNLFTSDEVSKHDNAKDCWVIHNDFVYNVTDFIEKHPGGAELILNHAGKDISNLFDDFNFHNHSSAAHSMLRDYRVGKLKNFKNEAHHIPDEFSMDGWMEDQVDWNKGMVCQVHKFGSQYMKWCNSPVDRKLRLFDSDFIEFFTKTPWYMIPIIWIPVIIILSYFSIRELYTTISHADNVQNTDSTYVATATLFSYLFWFCLGAPVWTLVEYLLHRFLFHLEPNDSPYLITFHFFLHGQHHKVPFDNNRLVFPPVAAAVLAYTLYFPFTRSIPGGYGLAMFAGGVLGYVFYDLIHYYLHHGSPERDSYLHSLKHYHVLHHFDDHSTGYGISTKFWDYPFSTVNKKVT</sequence>
<evidence type="ECO:0000313" key="23">
    <source>
        <dbReference type="EnsemblMetazoa" id="CLYHEMP005575.1"/>
    </source>
</evidence>
<evidence type="ECO:0000259" key="22">
    <source>
        <dbReference type="PROSITE" id="PS50255"/>
    </source>
</evidence>
<feature type="binding site" evidence="19">
    <location>
        <position position="253"/>
    </location>
    <ligand>
        <name>Zn(2+)</name>
        <dbReference type="ChEBI" id="CHEBI:29105"/>
        <label>1</label>
    </ligand>
</feature>
<dbReference type="SMART" id="SM01117">
    <property type="entry name" value="Cyt-b5"/>
    <property type="match status" value="1"/>
</dbReference>
<feature type="binding site" evidence="19">
    <location>
        <position position="258"/>
    </location>
    <ligand>
        <name>Zn(2+)</name>
        <dbReference type="ChEBI" id="CHEBI:29105"/>
        <label>1</label>
    </ligand>
</feature>
<feature type="binding site" evidence="19">
    <location>
        <position position="337"/>
    </location>
    <ligand>
        <name>Zn(2+)</name>
        <dbReference type="ChEBI" id="CHEBI:29105"/>
        <label>1</label>
    </ligand>
</feature>
<evidence type="ECO:0000313" key="24">
    <source>
        <dbReference type="Proteomes" id="UP000594262"/>
    </source>
</evidence>
<comment type="pathway">
    <text evidence="3">Lipid metabolism.</text>
</comment>
<evidence type="ECO:0000256" key="4">
    <source>
        <dbReference type="ARBA" id="ARBA00005747"/>
    </source>
</evidence>
<evidence type="ECO:0000256" key="5">
    <source>
        <dbReference type="ARBA" id="ARBA00022516"/>
    </source>
</evidence>
<keyword evidence="16 18" id="KW-0472">Membrane</keyword>
<comment type="subcellular location">
    <subcellularLocation>
        <location evidence="1">Endoplasmic reticulum membrane</location>
        <topology evidence="1">Multi-pass membrane protein</topology>
    </subcellularLocation>
</comment>
<dbReference type="InterPro" id="IPR018506">
    <property type="entry name" value="Cyt_B5_heme-BS"/>
</dbReference>
<dbReference type="SUPFAM" id="SSF55856">
    <property type="entry name" value="Cytochrome b5-like heme/steroid binding domain"/>
    <property type="match status" value="1"/>
</dbReference>
<dbReference type="GO" id="GO:0005506">
    <property type="term" value="F:iron ion binding"/>
    <property type="evidence" value="ECO:0007669"/>
    <property type="project" value="UniProtKB-UniRule"/>
</dbReference>
<keyword evidence="8 18" id="KW-0479">Metal-binding</keyword>
<dbReference type="OrthoDB" id="2204368at2759"/>
<keyword evidence="5 18" id="KW-0444">Lipid biosynthesis</keyword>
<dbReference type="GO" id="GO:0080132">
    <property type="term" value="F:fatty acid 2-hydroxylase activity"/>
    <property type="evidence" value="ECO:0007669"/>
    <property type="project" value="InterPro"/>
</dbReference>
<evidence type="ECO:0000256" key="17">
    <source>
        <dbReference type="ARBA" id="ARBA00023160"/>
    </source>
</evidence>
<feature type="binding site" evidence="19">
    <location>
        <position position="333"/>
    </location>
    <ligand>
        <name>Zn(2+)</name>
        <dbReference type="ChEBI" id="CHEBI:29105"/>
        <label>1</label>
    </ligand>
</feature>